<dbReference type="PANTHER" id="PTHR31084:SF0">
    <property type="entry name" value="ALPHA-L-FUCOSIDASE 2"/>
    <property type="match status" value="1"/>
</dbReference>
<proteinExistence type="predicted"/>
<protein>
    <submittedName>
        <fullName evidence="2">Alpha-L-fucosidase 2-like isoform X2</fullName>
    </submittedName>
</protein>
<feature type="non-terminal residue" evidence="2">
    <location>
        <position position="1"/>
    </location>
</feature>
<dbReference type="GO" id="GO:0005975">
    <property type="term" value="P:carbohydrate metabolic process"/>
    <property type="evidence" value="ECO:0007669"/>
    <property type="project" value="InterPro"/>
</dbReference>
<dbReference type="EMBL" id="BKCJ011183710">
    <property type="protein sequence ID" value="GFD00264.1"/>
    <property type="molecule type" value="Genomic_DNA"/>
</dbReference>
<dbReference type="GO" id="GO:0004560">
    <property type="term" value="F:alpha-L-fucosidase activity"/>
    <property type="evidence" value="ECO:0007669"/>
    <property type="project" value="TreeGrafter"/>
</dbReference>
<dbReference type="InterPro" id="IPR054363">
    <property type="entry name" value="GH95_cat"/>
</dbReference>
<evidence type="ECO:0000313" key="2">
    <source>
        <dbReference type="EMBL" id="GFD00264.1"/>
    </source>
</evidence>
<name>A0A699SU30_TANCI</name>
<comment type="caution">
    <text evidence="2">The sequence shown here is derived from an EMBL/GenBank/DDBJ whole genome shotgun (WGS) entry which is preliminary data.</text>
</comment>
<feature type="domain" description="Glycosyl hydrolase family 95 catalytic" evidence="1">
    <location>
        <begin position="82"/>
        <end position="203"/>
    </location>
</feature>
<dbReference type="AlphaFoldDB" id="A0A699SU30"/>
<sequence>YLLISSSRAGGLPANLQGVWNESLTPSWGSKYTTNINLEMNYWPAEVLGLSACAVPLVQFIDEAAQAGQATAKNNYDAPGWYPVLKSAAEFYLSFLTKDARTGWLISTPSNSPEHGGLVAGPTMDHQLIRELFKTTAKAASVLRVDDELQKELITKAGQLAPNQIGKHGQLQEWLEDKDDPADTHRHQSHLWGVFPGTDITWSEPKL</sequence>
<gene>
    <name evidence="2" type="ORF">Tci_872233</name>
</gene>
<accession>A0A699SU30</accession>
<evidence type="ECO:0000259" key="1">
    <source>
        <dbReference type="Pfam" id="PF22124"/>
    </source>
</evidence>
<organism evidence="2">
    <name type="scientific">Tanacetum cinerariifolium</name>
    <name type="common">Dalmatian daisy</name>
    <name type="synonym">Chrysanthemum cinerariifolium</name>
    <dbReference type="NCBI Taxonomy" id="118510"/>
    <lineage>
        <taxon>Eukaryota</taxon>
        <taxon>Viridiplantae</taxon>
        <taxon>Streptophyta</taxon>
        <taxon>Embryophyta</taxon>
        <taxon>Tracheophyta</taxon>
        <taxon>Spermatophyta</taxon>
        <taxon>Magnoliopsida</taxon>
        <taxon>eudicotyledons</taxon>
        <taxon>Gunneridae</taxon>
        <taxon>Pentapetalae</taxon>
        <taxon>asterids</taxon>
        <taxon>campanulids</taxon>
        <taxon>Asterales</taxon>
        <taxon>Asteraceae</taxon>
        <taxon>Asteroideae</taxon>
        <taxon>Anthemideae</taxon>
        <taxon>Anthemidinae</taxon>
        <taxon>Tanacetum</taxon>
    </lineage>
</organism>
<feature type="non-terminal residue" evidence="2">
    <location>
        <position position="207"/>
    </location>
</feature>
<dbReference type="SUPFAM" id="SSF48208">
    <property type="entry name" value="Six-hairpin glycosidases"/>
    <property type="match status" value="1"/>
</dbReference>
<dbReference type="PANTHER" id="PTHR31084">
    <property type="entry name" value="ALPHA-L-FUCOSIDASE 2"/>
    <property type="match status" value="1"/>
</dbReference>
<reference evidence="2" key="1">
    <citation type="journal article" date="2019" name="Sci. Rep.">
        <title>Draft genome of Tanacetum cinerariifolium, the natural source of mosquito coil.</title>
        <authorList>
            <person name="Yamashiro T."/>
            <person name="Shiraishi A."/>
            <person name="Satake H."/>
            <person name="Nakayama K."/>
        </authorList>
    </citation>
    <scope>NUCLEOTIDE SEQUENCE</scope>
</reference>
<dbReference type="InterPro" id="IPR008928">
    <property type="entry name" value="6-hairpin_glycosidase_sf"/>
</dbReference>
<dbReference type="Pfam" id="PF22124">
    <property type="entry name" value="Glyco_hydro_95_cat"/>
    <property type="match status" value="1"/>
</dbReference>
<dbReference type="Gene3D" id="1.50.10.10">
    <property type="match status" value="2"/>
</dbReference>
<dbReference type="InterPro" id="IPR012341">
    <property type="entry name" value="6hp_glycosidase-like_sf"/>
</dbReference>